<evidence type="ECO:0000259" key="1">
    <source>
        <dbReference type="Pfam" id="PF05703"/>
    </source>
</evidence>
<name>A0AAP0K609_9MAGN</name>
<gene>
    <name evidence="2" type="ORF">Sjap_005672</name>
</gene>
<dbReference type="GO" id="GO:0010087">
    <property type="term" value="P:phloem or xylem histogenesis"/>
    <property type="evidence" value="ECO:0007669"/>
    <property type="project" value="TreeGrafter"/>
</dbReference>
<reference evidence="2 3" key="1">
    <citation type="submission" date="2024-01" db="EMBL/GenBank/DDBJ databases">
        <title>Genome assemblies of Stephania.</title>
        <authorList>
            <person name="Yang L."/>
        </authorList>
    </citation>
    <scope>NUCLEOTIDE SEQUENCE [LARGE SCALE GENOMIC DNA]</scope>
    <source>
        <strain evidence="2">QJT</strain>
        <tissue evidence="2">Leaf</tissue>
    </source>
</reference>
<dbReference type="AlphaFoldDB" id="A0AAP0K609"/>
<dbReference type="Proteomes" id="UP001417504">
    <property type="component" value="Unassembled WGS sequence"/>
</dbReference>
<dbReference type="InterPro" id="IPR040269">
    <property type="entry name" value="VAB"/>
</dbReference>
<evidence type="ECO:0000313" key="3">
    <source>
        <dbReference type="Proteomes" id="UP001417504"/>
    </source>
</evidence>
<dbReference type="InterPro" id="IPR008546">
    <property type="entry name" value="VAN3-bd-like_auxin_canal"/>
</dbReference>
<keyword evidence="3" id="KW-1185">Reference proteome</keyword>
<evidence type="ECO:0000313" key="2">
    <source>
        <dbReference type="EMBL" id="KAK9145769.1"/>
    </source>
</evidence>
<dbReference type="GO" id="GO:0010305">
    <property type="term" value="P:leaf vascular tissue pattern formation"/>
    <property type="evidence" value="ECO:0007669"/>
    <property type="project" value="TreeGrafter"/>
</dbReference>
<dbReference type="PANTHER" id="PTHR31351">
    <property type="entry name" value="EXPRESSED PROTEIN"/>
    <property type="match status" value="1"/>
</dbReference>
<organism evidence="2 3">
    <name type="scientific">Stephania japonica</name>
    <dbReference type="NCBI Taxonomy" id="461633"/>
    <lineage>
        <taxon>Eukaryota</taxon>
        <taxon>Viridiplantae</taxon>
        <taxon>Streptophyta</taxon>
        <taxon>Embryophyta</taxon>
        <taxon>Tracheophyta</taxon>
        <taxon>Spermatophyta</taxon>
        <taxon>Magnoliopsida</taxon>
        <taxon>Ranunculales</taxon>
        <taxon>Menispermaceae</taxon>
        <taxon>Menispermoideae</taxon>
        <taxon>Cissampelideae</taxon>
        <taxon>Stephania</taxon>
    </lineage>
</organism>
<comment type="caution">
    <text evidence="2">The sequence shown here is derived from an EMBL/GenBank/DDBJ whole genome shotgun (WGS) entry which is preliminary data.</text>
</comment>
<dbReference type="Pfam" id="PF05703">
    <property type="entry name" value="Auxin_canalis"/>
    <property type="match status" value="1"/>
</dbReference>
<sequence length="104" mass="11520">MTLTAVATTALRSAATLKVRALKEVWNISAVIPMERGMDIRSNGNGHPNGNYNDDLAPEENFLGICSQELLTKGAELLKRTCKGRITVFVRDFNFANFSFPLFL</sequence>
<protein>
    <recommendedName>
        <fullName evidence="1">VAN3-binding protein-like auxin canalisation domain-containing protein</fullName>
    </recommendedName>
</protein>
<proteinExistence type="predicted"/>
<dbReference type="GO" id="GO:0009734">
    <property type="term" value="P:auxin-activated signaling pathway"/>
    <property type="evidence" value="ECO:0007669"/>
    <property type="project" value="TreeGrafter"/>
</dbReference>
<dbReference type="EMBL" id="JBBNAE010000002">
    <property type="protein sequence ID" value="KAK9145769.1"/>
    <property type="molecule type" value="Genomic_DNA"/>
</dbReference>
<dbReference type="PANTHER" id="PTHR31351:SF4">
    <property type="entry name" value="AUXIN CANALIZATION PROTEIN (DUF828)"/>
    <property type="match status" value="1"/>
</dbReference>
<feature type="domain" description="VAN3-binding protein-like auxin canalisation" evidence="1">
    <location>
        <begin position="1"/>
        <end position="36"/>
    </location>
</feature>
<accession>A0AAP0K609</accession>